<dbReference type="Pfam" id="PF13827">
    <property type="entry name" value="DUF4189"/>
    <property type="match status" value="1"/>
</dbReference>
<evidence type="ECO:0000259" key="2">
    <source>
        <dbReference type="Pfam" id="PF13827"/>
    </source>
</evidence>
<gene>
    <name evidence="3" type="ORF">A6A04_16350</name>
</gene>
<dbReference type="RefSeq" id="WP_068491627.1">
    <property type="nucleotide sequence ID" value="NZ_LWQT01000046.1"/>
</dbReference>
<dbReference type="AlphaFoldDB" id="A0A178MR47"/>
<evidence type="ECO:0000313" key="4">
    <source>
        <dbReference type="Proteomes" id="UP000078428"/>
    </source>
</evidence>
<comment type="caution">
    <text evidence="3">The sequence shown here is derived from an EMBL/GenBank/DDBJ whole genome shotgun (WGS) entry which is preliminary data.</text>
</comment>
<protein>
    <recommendedName>
        <fullName evidence="2">DUF4189 domain-containing protein</fullName>
    </recommendedName>
</protein>
<feature type="domain" description="DUF4189" evidence="2">
    <location>
        <begin position="25"/>
        <end position="118"/>
    </location>
</feature>
<proteinExistence type="predicted"/>
<organism evidence="3 4">
    <name type="scientific">Paramagnetospirillum marisnigri</name>
    <dbReference type="NCBI Taxonomy" id="1285242"/>
    <lineage>
        <taxon>Bacteria</taxon>
        <taxon>Pseudomonadati</taxon>
        <taxon>Pseudomonadota</taxon>
        <taxon>Alphaproteobacteria</taxon>
        <taxon>Rhodospirillales</taxon>
        <taxon>Magnetospirillaceae</taxon>
        <taxon>Paramagnetospirillum</taxon>
    </lineage>
</organism>
<keyword evidence="4" id="KW-1185">Reference proteome</keyword>
<reference evidence="3 4" key="1">
    <citation type="submission" date="2016-04" db="EMBL/GenBank/DDBJ databases">
        <title>Draft genome sequence of freshwater magnetotactic bacteria Magnetospirillum marisnigri SP-1 and Magnetospirillum moscoviense BB-1.</title>
        <authorList>
            <person name="Koziaeva V."/>
            <person name="Dziuba M.V."/>
            <person name="Ivanov T.M."/>
            <person name="Kuznetsov B."/>
            <person name="Grouzdev D.S."/>
        </authorList>
    </citation>
    <scope>NUCLEOTIDE SEQUENCE [LARGE SCALE GENOMIC DNA]</scope>
    <source>
        <strain evidence="3 4">SP-1</strain>
    </source>
</reference>
<dbReference type="EMBL" id="LWQT01000046">
    <property type="protein sequence ID" value="OAN51346.1"/>
    <property type="molecule type" value="Genomic_DNA"/>
</dbReference>
<sequence>MKKFILTFTVVLGLTIGATPGFAAGAIAVDDEAGAKVSEVGYGIGTGSTREEAGADAMRECKKAGNSNCKVAVRYDTCGAYAASRDYSGIGWGSSENTAKANALEACGAGCKVVVSDCQ</sequence>
<evidence type="ECO:0000313" key="3">
    <source>
        <dbReference type="EMBL" id="OAN51346.1"/>
    </source>
</evidence>
<feature type="chain" id="PRO_5008092162" description="DUF4189 domain-containing protein" evidence="1">
    <location>
        <begin position="24"/>
        <end position="119"/>
    </location>
</feature>
<dbReference type="Proteomes" id="UP000078428">
    <property type="component" value="Unassembled WGS sequence"/>
</dbReference>
<dbReference type="InterPro" id="IPR025240">
    <property type="entry name" value="DUF4189"/>
</dbReference>
<dbReference type="OrthoDB" id="8363647at2"/>
<accession>A0A178MR47</accession>
<keyword evidence="1" id="KW-0732">Signal</keyword>
<dbReference type="STRING" id="1285242.A6A04_16350"/>
<evidence type="ECO:0000256" key="1">
    <source>
        <dbReference type="SAM" id="SignalP"/>
    </source>
</evidence>
<feature type="signal peptide" evidence="1">
    <location>
        <begin position="1"/>
        <end position="23"/>
    </location>
</feature>
<name>A0A178MR47_9PROT</name>